<dbReference type="EMBL" id="JASBWV010000014">
    <property type="protein sequence ID" value="KAJ9122787.1"/>
    <property type="molecule type" value="Genomic_DNA"/>
</dbReference>
<accession>A0ACC2XHN9</accession>
<keyword evidence="2" id="KW-1185">Reference proteome</keyword>
<organism evidence="1 2">
    <name type="scientific">Naganishia onofrii</name>
    <dbReference type="NCBI Taxonomy" id="1851511"/>
    <lineage>
        <taxon>Eukaryota</taxon>
        <taxon>Fungi</taxon>
        <taxon>Dikarya</taxon>
        <taxon>Basidiomycota</taxon>
        <taxon>Agaricomycotina</taxon>
        <taxon>Tremellomycetes</taxon>
        <taxon>Filobasidiales</taxon>
        <taxon>Filobasidiaceae</taxon>
        <taxon>Naganishia</taxon>
    </lineage>
</organism>
<sequence>MPELSDLEWKHYFNPKYMPTWSSIQRYQGNVQGESIRQLLFNRKVTFRLDREAVIPILPRPPFVIHDDTRRASTRKNNISSVRAIDRRPTSESEQAVDNREWPVEPIRVDIVGPKDDGRPISWDVEDGQLDDIAMQQNSTRSSIRQEDTSQADLRPADDFVGFPEHDEKTDPWIDRPLKGDFDENLKWLETYREYLLRPEIRAVKPSTTIPSFVEERTVVVWQLAKTWTRKHLALYFTQFGRIDDVKVRQVADGWAPAGRVGYISFMSARDRQEILRKCLGHNFPKQVVRLRKTAYWKVADDLEKGGPPYLLVGEARQGEWCPVTSKLVNGKWDPATAGRERYAYKPGNPFQKRPLSAGPSRPPRPASSDALDYSSNTSYNDPPAGPSERGSYRSMLPDEPYYSARDSYDPLPPPATASGRTSPRSPRRRRMSSAKPDVVIYLPVDFREHAGGEGNTAIPEAANEEQMKKMFQQFGSVEKIDISGNGERNVVVKFRASAGLSTAQGVSSSSAVGSEAVTDCLHSLPQAARKANPEAKFPESYELHVKLADFQPEEEVIWTEWDWKNRRDVTAEEGDGPASKSARQPPKYASAVGTSGSIRAVSSLANTGDAIPQTEGTAVPMNETSALLNTLSPSRSPSPHTETTTAARRLPPPPVVPISAKASNSVAAPSPTDRPPAVNSFASAPSLHATSTNATGFGTASSSRPMVAAPPPQPARAVGPIGRSMRAKVQGAMAALMGSQVGLFSSEPAKRPNEEETTTGGTAAKRKRFE</sequence>
<comment type="caution">
    <text evidence="1">The sequence shown here is derived from an EMBL/GenBank/DDBJ whole genome shotgun (WGS) entry which is preliminary data.</text>
</comment>
<evidence type="ECO:0000313" key="2">
    <source>
        <dbReference type="Proteomes" id="UP001234202"/>
    </source>
</evidence>
<proteinExistence type="predicted"/>
<reference evidence="1" key="1">
    <citation type="submission" date="2023-04" db="EMBL/GenBank/DDBJ databases">
        <title>Draft Genome sequencing of Naganishia species isolated from polar environments using Oxford Nanopore Technology.</title>
        <authorList>
            <person name="Leo P."/>
            <person name="Venkateswaran K."/>
        </authorList>
    </citation>
    <scope>NUCLEOTIDE SEQUENCE</scope>
    <source>
        <strain evidence="1">DBVPG 5303</strain>
    </source>
</reference>
<gene>
    <name evidence="1" type="ORF">QFC24_004218</name>
</gene>
<evidence type="ECO:0000313" key="1">
    <source>
        <dbReference type="EMBL" id="KAJ9122787.1"/>
    </source>
</evidence>
<dbReference type="Proteomes" id="UP001234202">
    <property type="component" value="Unassembled WGS sequence"/>
</dbReference>
<protein>
    <submittedName>
        <fullName evidence="1">Uncharacterized protein</fullName>
    </submittedName>
</protein>
<name>A0ACC2XHN9_9TREE</name>